<dbReference type="InterPro" id="IPR029479">
    <property type="entry name" value="Nitroreductase"/>
</dbReference>
<dbReference type="Proteomes" id="UP000070572">
    <property type="component" value="Unassembled WGS sequence"/>
</dbReference>
<evidence type="ECO:0000313" key="6">
    <source>
        <dbReference type="Proteomes" id="UP000070572"/>
    </source>
</evidence>
<evidence type="ECO:0000259" key="4">
    <source>
        <dbReference type="Pfam" id="PF00881"/>
    </source>
</evidence>
<name>A0AB34WY82_9ACTO</name>
<dbReference type="CDD" id="cd02140">
    <property type="entry name" value="Frm2-like"/>
    <property type="match status" value="1"/>
</dbReference>
<protein>
    <submittedName>
        <fullName evidence="5">Nitroreductase family protein</fullName>
    </submittedName>
</protein>
<evidence type="ECO:0000313" key="5">
    <source>
        <dbReference type="EMBL" id="KXB80069.1"/>
    </source>
</evidence>
<dbReference type="GO" id="GO:0016491">
    <property type="term" value="F:oxidoreductase activity"/>
    <property type="evidence" value="ECO:0007669"/>
    <property type="project" value="UniProtKB-KW"/>
</dbReference>
<dbReference type="EMBL" id="LSDN01000019">
    <property type="protein sequence ID" value="KXB80069.1"/>
    <property type="molecule type" value="Genomic_DNA"/>
</dbReference>
<evidence type="ECO:0000256" key="2">
    <source>
        <dbReference type="ARBA" id="ARBA00022490"/>
    </source>
</evidence>
<sequence>MEGIAMKTLDLLRNRRSRYQLNREIPLSHQELLDLIDEVTVQVPDAFNMQSQRLLVVTGENQDALWNRVFEVFEGKVPREKIDSFRAGYGTILYFYDQAVTEEMAGKFTAYADKFPHWAAQSLGMLQFSLWVALREAGIGASLQHYNPVIDHEVKQMFDLPETWVLDAQMPFGLASDEPSPKQLQDIRQRVIQR</sequence>
<dbReference type="Gene3D" id="3.40.109.10">
    <property type="entry name" value="NADH Oxidase"/>
    <property type="match status" value="1"/>
</dbReference>
<dbReference type="AlphaFoldDB" id="A0AB34WY82"/>
<dbReference type="SUPFAM" id="SSF55469">
    <property type="entry name" value="FMN-dependent nitroreductase-like"/>
    <property type="match status" value="1"/>
</dbReference>
<dbReference type="InterPro" id="IPR000415">
    <property type="entry name" value="Nitroreductase-like"/>
</dbReference>
<dbReference type="InterPro" id="IPR033877">
    <property type="entry name" value="Frm2/Hbn1"/>
</dbReference>
<organism evidence="5 6">
    <name type="scientific">Varibaculum cambriense</name>
    <dbReference type="NCBI Taxonomy" id="184870"/>
    <lineage>
        <taxon>Bacteria</taxon>
        <taxon>Bacillati</taxon>
        <taxon>Actinomycetota</taxon>
        <taxon>Actinomycetes</taxon>
        <taxon>Actinomycetales</taxon>
        <taxon>Actinomycetaceae</taxon>
        <taxon>Varibaculum</taxon>
    </lineage>
</organism>
<comment type="subcellular location">
    <subcellularLocation>
        <location evidence="1">Cytoplasm</location>
    </subcellularLocation>
</comment>
<dbReference type="GO" id="GO:0005737">
    <property type="term" value="C:cytoplasm"/>
    <property type="evidence" value="ECO:0007669"/>
    <property type="project" value="UniProtKB-SubCell"/>
</dbReference>
<gene>
    <name evidence="5" type="ORF">HMPREF1862_01547</name>
</gene>
<accession>A0AB34WY82</accession>
<evidence type="ECO:0000256" key="1">
    <source>
        <dbReference type="ARBA" id="ARBA00004496"/>
    </source>
</evidence>
<dbReference type="GO" id="GO:0034599">
    <property type="term" value="P:cellular response to oxidative stress"/>
    <property type="evidence" value="ECO:0007669"/>
    <property type="project" value="InterPro"/>
</dbReference>
<dbReference type="PANTHER" id="PTHR43035:SF1">
    <property type="entry name" value="FATTY ACID REPRESSION MUTANT PROTEIN 2-RELATED"/>
    <property type="match status" value="1"/>
</dbReference>
<dbReference type="FunFam" id="3.40.109.10:FF:000001">
    <property type="entry name" value="Nitroreductase family"/>
    <property type="match status" value="1"/>
</dbReference>
<comment type="caution">
    <text evidence="5">The sequence shown here is derived from an EMBL/GenBank/DDBJ whole genome shotgun (WGS) entry which is preliminary data.</text>
</comment>
<reference evidence="5 6" key="1">
    <citation type="submission" date="2016-01" db="EMBL/GenBank/DDBJ databases">
        <authorList>
            <person name="Mitreva M."/>
            <person name="Pepin K.H."/>
            <person name="Mihindukulasuriya K.A."/>
            <person name="Fulton R."/>
            <person name="Fronick C."/>
            <person name="O'Laughlin M."/>
            <person name="Miner T."/>
            <person name="Herter B."/>
            <person name="Rosa B.A."/>
            <person name="Cordes M."/>
            <person name="Tomlinson C."/>
            <person name="Wollam A."/>
            <person name="Palsikar V.B."/>
            <person name="Mardis E.R."/>
            <person name="Wilson R.K."/>
        </authorList>
    </citation>
    <scope>NUCLEOTIDE SEQUENCE [LARGE SCALE GENOMIC DNA]</scope>
    <source>
        <strain evidence="5 6">DNF00696</strain>
    </source>
</reference>
<proteinExistence type="predicted"/>
<dbReference type="Pfam" id="PF00881">
    <property type="entry name" value="Nitroreductase"/>
    <property type="match status" value="1"/>
</dbReference>
<keyword evidence="2" id="KW-0963">Cytoplasm</keyword>
<dbReference type="PANTHER" id="PTHR43035">
    <property type="entry name" value="FATTY ACID REPRESSION MUTANT PROTEIN 2-RELATED"/>
    <property type="match status" value="1"/>
</dbReference>
<evidence type="ECO:0000256" key="3">
    <source>
        <dbReference type="ARBA" id="ARBA00023002"/>
    </source>
</evidence>
<feature type="domain" description="Nitroreductase" evidence="4">
    <location>
        <begin position="12"/>
        <end position="173"/>
    </location>
</feature>
<keyword evidence="3" id="KW-0560">Oxidoreductase</keyword>